<feature type="transmembrane region" description="Helical" evidence="1">
    <location>
        <begin position="199"/>
        <end position="217"/>
    </location>
</feature>
<evidence type="ECO:0000256" key="1">
    <source>
        <dbReference type="SAM" id="Phobius"/>
    </source>
</evidence>
<reference evidence="2 3" key="1">
    <citation type="submission" date="2014-06" db="EMBL/GenBank/DDBJ databases">
        <authorList>
            <person name="Swart Estienne"/>
        </authorList>
    </citation>
    <scope>NUCLEOTIDE SEQUENCE [LARGE SCALE GENOMIC DNA]</scope>
    <source>
        <strain evidence="2 3">130c</strain>
    </source>
</reference>
<accession>A0A078A1L7</accession>
<feature type="transmembrane region" description="Helical" evidence="1">
    <location>
        <begin position="148"/>
        <end position="167"/>
    </location>
</feature>
<feature type="transmembrane region" description="Helical" evidence="1">
    <location>
        <begin position="266"/>
        <end position="283"/>
    </location>
</feature>
<feature type="transmembrane region" description="Helical" evidence="1">
    <location>
        <begin position="48"/>
        <end position="65"/>
    </location>
</feature>
<dbReference type="InParanoid" id="A0A078A1L7"/>
<protein>
    <submittedName>
        <fullName evidence="2">Uncharacterized protein</fullName>
    </submittedName>
</protein>
<feature type="transmembrane region" description="Helical" evidence="1">
    <location>
        <begin position="109"/>
        <end position="136"/>
    </location>
</feature>
<evidence type="ECO:0000313" key="3">
    <source>
        <dbReference type="Proteomes" id="UP000039865"/>
    </source>
</evidence>
<dbReference type="EMBL" id="CCKQ01003545">
    <property type="protein sequence ID" value="CDW74674.1"/>
    <property type="molecule type" value="Genomic_DNA"/>
</dbReference>
<keyword evidence="3" id="KW-1185">Reference proteome</keyword>
<feature type="transmembrane region" description="Helical" evidence="1">
    <location>
        <begin position="238"/>
        <end position="260"/>
    </location>
</feature>
<keyword evidence="1" id="KW-0472">Membrane</keyword>
<feature type="transmembrane region" description="Helical" evidence="1">
    <location>
        <begin position="295"/>
        <end position="318"/>
    </location>
</feature>
<evidence type="ECO:0000313" key="2">
    <source>
        <dbReference type="EMBL" id="CDW74674.1"/>
    </source>
</evidence>
<dbReference type="AlphaFoldDB" id="A0A078A1L7"/>
<dbReference type="OrthoDB" id="326063at2759"/>
<gene>
    <name evidence="2" type="primary">Contig14397.g15343</name>
    <name evidence="2" type="ORF">STYLEM_3656</name>
</gene>
<feature type="transmembrane region" description="Helical" evidence="1">
    <location>
        <begin position="80"/>
        <end position="97"/>
    </location>
</feature>
<sequence>MPPRSQQIQELTSCIKLTIKKCTRPITLLYLCKSLFKSVFGIRNLKTLLYRFLTIMIVIAHYTIVEKINYEDFVHNEWEFMSFIVVWHVIFMNLKIIEESRRKKNEEHLHMMVVIVGVIAIYTLSHIILTPILAWLDYESTRLQSSYFTYRYIWMFFYILFNSFINIFPLVNNFMFFLSDGIILTQLTSLYLFNEFSMSALLTSMPVLFVIQNHGLIKGIKNFTRDETNSKLSFVRLIGRHDAVFLFVIYTMFTFLFNLVDTLANNYVFVFNLWYTVYALYVFGKLMDNKKINTLKLFSFFSILLYGLIYCYTLQYQINPFPERVYPLYNPNPINATQSTNSTIIDSNQTISINSTNGNDL</sequence>
<keyword evidence="1" id="KW-0812">Transmembrane</keyword>
<dbReference type="Proteomes" id="UP000039865">
    <property type="component" value="Unassembled WGS sequence"/>
</dbReference>
<keyword evidence="1" id="KW-1133">Transmembrane helix</keyword>
<proteinExistence type="predicted"/>
<organism evidence="2 3">
    <name type="scientific">Stylonychia lemnae</name>
    <name type="common">Ciliate</name>
    <dbReference type="NCBI Taxonomy" id="5949"/>
    <lineage>
        <taxon>Eukaryota</taxon>
        <taxon>Sar</taxon>
        <taxon>Alveolata</taxon>
        <taxon>Ciliophora</taxon>
        <taxon>Intramacronucleata</taxon>
        <taxon>Spirotrichea</taxon>
        <taxon>Stichotrichia</taxon>
        <taxon>Sporadotrichida</taxon>
        <taxon>Oxytrichidae</taxon>
        <taxon>Stylonychinae</taxon>
        <taxon>Stylonychia</taxon>
    </lineage>
</organism>
<name>A0A078A1L7_STYLE</name>